<dbReference type="InterPro" id="IPR008995">
    <property type="entry name" value="Mo/tungstate-bd_C_term_dom"/>
</dbReference>
<dbReference type="InterPro" id="IPR027417">
    <property type="entry name" value="P-loop_NTPase"/>
</dbReference>
<dbReference type="SMART" id="SM00382">
    <property type="entry name" value="AAA"/>
    <property type="match status" value="1"/>
</dbReference>
<dbReference type="PROSITE" id="PS00211">
    <property type="entry name" value="ABC_TRANSPORTER_1"/>
    <property type="match status" value="1"/>
</dbReference>
<dbReference type="InterPro" id="IPR047641">
    <property type="entry name" value="ABC_transpr_MalK/UgpC-like"/>
</dbReference>
<dbReference type="PANTHER" id="PTHR43875:SF15">
    <property type="entry name" value="TREHALOSE IMPORT ATP-BINDING PROTEIN SUGC"/>
    <property type="match status" value="1"/>
</dbReference>
<dbReference type="Gene3D" id="2.40.50.100">
    <property type="match status" value="1"/>
</dbReference>
<evidence type="ECO:0000256" key="5">
    <source>
        <dbReference type="ARBA" id="ARBA00022967"/>
    </source>
</evidence>
<keyword evidence="1" id="KW-0813">Transport</keyword>
<dbReference type="Gene3D" id="2.40.50.140">
    <property type="entry name" value="Nucleic acid-binding proteins"/>
    <property type="match status" value="1"/>
</dbReference>
<dbReference type="Pfam" id="PF17912">
    <property type="entry name" value="OB_MalK"/>
    <property type="match status" value="1"/>
</dbReference>
<evidence type="ECO:0000256" key="2">
    <source>
        <dbReference type="ARBA" id="ARBA00022475"/>
    </source>
</evidence>
<proteinExistence type="predicted"/>
<dbReference type="InterPro" id="IPR003593">
    <property type="entry name" value="AAA+_ATPase"/>
</dbReference>
<reference evidence="8" key="1">
    <citation type="submission" date="2021-01" db="EMBL/GenBank/DDBJ databases">
        <title>Whole genome shotgun sequence of Spirilliplanes yamanashiensis NBRC 15828.</title>
        <authorList>
            <person name="Komaki H."/>
            <person name="Tamura T."/>
        </authorList>
    </citation>
    <scope>NUCLEOTIDE SEQUENCE</scope>
    <source>
        <strain evidence="8">NBRC 15828</strain>
    </source>
</reference>
<keyword evidence="5" id="KW-1278">Translocase</keyword>
<name>A0A8J3Y9C2_9ACTN</name>
<feature type="domain" description="ABC transporter" evidence="7">
    <location>
        <begin position="4"/>
        <end position="235"/>
    </location>
</feature>
<dbReference type="InterPro" id="IPR012340">
    <property type="entry name" value="NA-bd_OB-fold"/>
</dbReference>
<keyword evidence="4 8" id="KW-0067">ATP-binding</keyword>
<dbReference type="InterPro" id="IPR003439">
    <property type="entry name" value="ABC_transporter-like_ATP-bd"/>
</dbReference>
<dbReference type="GO" id="GO:0140359">
    <property type="term" value="F:ABC-type transporter activity"/>
    <property type="evidence" value="ECO:0007669"/>
    <property type="project" value="InterPro"/>
</dbReference>
<evidence type="ECO:0000256" key="3">
    <source>
        <dbReference type="ARBA" id="ARBA00022741"/>
    </source>
</evidence>
<dbReference type="GO" id="GO:0055052">
    <property type="term" value="C:ATP-binding cassette (ABC) transporter complex, substrate-binding subunit-containing"/>
    <property type="evidence" value="ECO:0007669"/>
    <property type="project" value="TreeGrafter"/>
</dbReference>
<organism evidence="8 9">
    <name type="scientific">Spirilliplanes yamanashiensis</name>
    <dbReference type="NCBI Taxonomy" id="42233"/>
    <lineage>
        <taxon>Bacteria</taxon>
        <taxon>Bacillati</taxon>
        <taxon>Actinomycetota</taxon>
        <taxon>Actinomycetes</taxon>
        <taxon>Micromonosporales</taxon>
        <taxon>Micromonosporaceae</taxon>
        <taxon>Spirilliplanes</taxon>
    </lineage>
</organism>
<evidence type="ECO:0000313" key="9">
    <source>
        <dbReference type="Proteomes" id="UP000652013"/>
    </source>
</evidence>
<dbReference type="GO" id="GO:0008643">
    <property type="term" value="P:carbohydrate transport"/>
    <property type="evidence" value="ECO:0007669"/>
    <property type="project" value="InterPro"/>
</dbReference>
<evidence type="ECO:0000256" key="6">
    <source>
        <dbReference type="ARBA" id="ARBA00023136"/>
    </source>
</evidence>
<accession>A0A8J3Y9C2</accession>
<dbReference type="SUPFAM" id="SSF50331">
    <property type="entry name" value="MOP-like"/>
    <property type="match status" value="1"/>
</dbReference>
<evidence type="ECO:0000256" key="4">
    <source>
        <dbReference type="ARBA" id="ARBA00022840"/>
    </source>
</evidence>
<evidence type="ECO:0000313" key="8">
    <source>
        <dbReference type="EMBL" id="GIJ03677.1"/>
    </source>
</evidence>
<keyword evidence="9" id="KW-1185">Reference proteome</keyword>
<dbReference type="AlphaFoldDB" id="A0A8J3Y9C2"/>
<evidence type="ECO:0000256" key="1">
    <source>
        <dbReference type="ARBA" id="ARBA00022448"/>
    </source>
</evidence>
<keyword evidence="2" id="KW-1003">Cell membrane</keyword>
<sequence>MAEIVLDHVVKRYPDGALAVDDFNLEIADGEFIILVGPSGCGKSTTLNMVAGLEDITAGKLIIDGQVVNDKAPKDRDIAMVFQSYALYPHMTVGDNMGFPLRLAGVDKETIRKKVGEAAELLELSQHLDRKPANLSGGQRQRVAMGRAIVRNPKAFLMDEPLSNLDAKLRVQMRTQISRIQKNLGTTTLYVTHDQTEAMTLGDRVVVMRAGIVQQVGTPAHLYAHPANLFVAGFIGSPSMNFFPGQLRGGGTVVTALGEARLPDRVRQSLDGAGSTGEVIIGIRPEHFEDASLVGDKPGATFDAPIDIVEAMGSDVYAYFTMKGDVAHSQDLDDLAKDTGNELHSGGVDVTARLDAAAQVQRGRTARLWYDTSKVQVFDAASGKNLVAAVR</sequence>
<evidence type="ECO:0000259" key="7">
    <source>
        <dbReference type="PROSITE" id="PS50893"/>
    </source>
</evidence>
<dbReference type="GO" id="GO:0016887">
    <property type="term" value="F:ATP hydrolysis activity"/>
    <property type="evidence" value="ECO:0007669"/>
    <property type="project" value="InterPro"/>
</dbReference>
<dbReference type="GO" id="GO:0005524">
    <property type="term" value="F:ATP binding"/>
    <property type="evidence" value="ECO:0007669"/>
    <property type="project" value="UniProtKB-KW"/>
</dbReference>
<dbReference type="RefSeq" id="WP_203938935.1">
    <property type="nucleotide sequence ID" value="NZ_BAAAGJ010000022.1"/>
</dbReference>
<dbReference type="EMBL" id="BOOY01000022">
    <property type="protein sequence ID" value="GIJ03677.1"/>
    <property type="molecule type" value="Genomic_DNA"/>
</dbReference>
<dbReference type="InterPro" id="IPR015855">
    <property type="entry name" value="ABC_transpr_MalK-like"/>
</dbReference>
<dbReference type="NCBIfam" id="NF008653">
    <property type="entry name" value="PRK11650.1"/>
    <property type="match status" value="1"/>
</dbReference>
<gene>
    <name evidence="8" type="ORF">Sya03_30290</name>
</gene>
<dbReference type="PANTHER" id="PTHR43875">
    <property type="entry name" value="MALTODEXTRIN IMPORT ATP-BINDING PROTEIN MSMX"/>
    <property type="match status" value="1"/>
</dbReference>
<protein>
    <submittedName>
        <fullName evidence="8">ABC transporter ATP-binding protein</fullName>
    </submittedName>
</protein>
<dbReference type="Proteomes" id="UP000652013">
    <property type="component" value="Unassembled WGS sequence"/>
</dbReference>
<dbReference type="Pfam" id="PF00005">
    <property type="entry name" value="ABC_tran"/>
    <property type="match status" value="1"/>
</dbReference>
<dbReference type="SUPFAM" id="SSF52540">
    <property type="entry name" value="P-loop containing nucleoside triphosphate hydrolases"/>
    <property type="match status" value="1"/>
</dbReference>
<keyword evidence="3" id="KW-0547">Nucleotide-binding</keyword>
<dbReference type="InterPro" id="IPR040582">
    <property type="entry name" value="OB_MalK-like"/>
</dbReference>
<comment type="caution">
    <text evidence="8">The sequence shown here is derived from an EMBL/GenBank/DDBJ whole genome shotgun (WGS) entry which is preliminary data.</text>
</comment>
<dbReference type="Gene3D" id="3.40.50.300">
    <property type="entry name" value="P-loop containing nucleotide triphosphate hydrolases"/>
    <property type="match status" value="1"/>
</dbReference>
<dbReference type="CDD" id="cd03301">
    <property type="entry name" value="ABC_MalK_N"/>
    <property type="match status" value="1"/>
</dbReference>
<dbReference type="FunFam" id="3.40.50.300:FF:000042">
    <property type="entry name" value="Maltose/maltodextrin ABC transporter, ATP-binding protein"/>
    <property type="match status" value="1"/>
</dbReference>
<keyword evidence="6" id="KW-0472">Membrane</keyword>
<dbReference type="InterPro" id="IPR017871">
    <property type="entry name" value="ABC_transporter-like_CS"/>
</dbReference>
<dbReference type="PROSITE" id="PS50893">
    <property type="entry name" value="ABC_TRANSPORTER_2"/>
    <property type="match status" value="1"/>
</dbReference>